<accession>A2EI06</accession>
<dbReference type="Pfam" id="PF03357">
    <property type="entry name" value="Snf7"/>
    <property type="match status" value="1"/>
</dbReference>
<comment type="subcellular location">
    <subcellularLocation>
        <location evidence="1">Endosome membrane</location>
    </subcellularLocation>
</comment>
<sequence length="199" mass="22787">MGCSSSKSKARVAADEQGDYDKAVLALKVNRDRLKKYQLRLEADNEKQIQVAKQLAKEGKLDRAKLALRTKKAREAMIVKTDGMLTQLQEQLNHLENAKMIKEFAKNLEMTNSVLKTMNEQLTPEMVEKLMDENQEETEKVNEITDLLSQNMTPELDAEAEEEYERMLQEMENGEEKQQNEPEAEEQEEAKPEKVAVAA</sequence>
<keyword evidence="3" id="KW-0813">Transport</keyword>
<organism evidence="8 9">
    <name type="scientific">Trichomonas vaginalis (strain ATCC PRA-98 / G3)</name>
    <dbReference type="NCBI Taxonomy" id="412133"/>
    <lineage>
        <taxon>Eukaryota</taxon>
        <taxon>Metamonada</taxon>
        <taxon>Parabasalia</taxon>
        <taxon>Trichomonadida</taxon>
        <taxon>Trichomonadidae</taxon>
        <taxon>Trichomonas</taxon>
    </lineage>
</organism>
<evidence type="ECO:0000256" key="1">
    <source>
        <dbReference type="ARBA" id="ARBA00004608"/>
    </source>
</evidence>
<dbReference type="SMR" id="A2EI06"/>
<evidence type="ECO:0000256" key="7">
    <source>
        <dbReference type="SAM" id="MobiDB-lite"/>
    </source>
</evidence>
<dbReference type="InParanoid" id="A2EI06"/>
<dbReference type="Proteomes" id="UP000001542">
    <property type="component" value="Unassembled WGS sequence"/>
</dbReference>
<evidence type="ECO:0000313" key="9">
    <source>
        <dbReference type="Proteomes" id="UP000001542"/>
    </source>
</evidence>
<dbReference type="AlphaFoldDB" id="A2EI06"/>
<dbReference type="GO" id="GO:0005771">
    <property type="term" value="C:multivesicular body"/>
    <property type="evidence" value="ECO:0000318"/>
    <property type="project" value="GO_Central"/>
</dbReference>
<dbReference type="PANTHER" id="PTHR22761:SF5">
    <property type="entry name" value="CHARGED MULTIVESICULAR BODY PROTEIN 6"/>
    <property type="match status" value="1"/>
</dbReference>
<dbReference type="OrthoDB" id="441172at2759"/>
<dbReference type="PANTHER" id="PTHR22761">
    <property type="entry name" value="CHARGED MULTIVESICULAR BODY PROTEIN"/>
    <property type="match status" value="1"/>
</dbReference>
<feature type="region of interest" description="Disordered" evidence="7">
    <location>
        <begin position="148"/>
        <end position="199"/>
    </location>
</feature>
<keyword evidence="9" id="KW-1185">Reference proteome</keyword>
<evidence type="ECO:0000256" key="2">
    <source>
        <dbReference type="ARBA" id="ARBA00006190"/>
    </source>
</evidence>
<gene>
    <name evidence="8" type="ORF">TVAG_118190</name>
</gene>
<evidence type="ECO:0000256" key="5">
    <source>
        <dbReference type="ARBA" id="ARBA00022927"/>
    </source>
</evidence>
<dbReference type="RefSeq" id="XP_001319961.1">
    <property type="nucleotide sequence ID" value="XM_001319926.1"/>
</dbReference>
<keyword evidence="6" id="KW-0472">Membrane</keyword>
<dbReference type="GO" id="GO:0006900">
    <property type="term" value="P:vesicle budding from membrane"/>
    <property type="evidence" value="ECO:0000318"/>
    <property type="project" value="GO_Central"/>
</dbReference>
<protein>
    <submittedName>
        <fullName evidence="8">SNF7 family protein</fullName>
    </submittedName>
</protein>
<proteinExistence type="inferred from homology"/>
<dbReference type="KEGG" id="tva:4765633"/>
<dbReference type="VEuPathDB" id="TrichDB:TVAG_118190"/>
<reference evidence="8" key="1">
    <citation type="submission" date="2006-10" db="EMBL/GenBank/DDBJ databases">
        <authorList>
            <person name="Amadeo P."/>
            <person name="Zhao Q."/>
            <person name="Wortman J."/>
            <person name="Fraser-Liggett C."/>
            <person name="Carlton J."/>
        </authorList>
    </citation>
    <scope>NUCLEOTIDE SEQUENCE</scope>
    <source>
        <strain evidence="8">G3</strain>
    </source>
</reference>
<feature type="compositionally biased region" description="Basic and acidic residues" evidence="7">
    <location>
        <begin position="189"/>
        <end position="199"/>
    </location>
</feature>
<comment type="similarity">
    <text evidence="2">Belongs to the SNF7 family.</text>
</comment>
<dbReference type="FunCoup" id="A2EI06">
    <property type="interactions" value="403"/>
</dbReference>
<dbReference type="EMBL" id="DS113393">
    <property type="protein sequence ID" value="EAY07738.1"/>
    <property type="molecule type" value="Genomic_DNA"/>
</dbReference>
<keyword evidence="4" id="KW-0967">Endosome</keyword>
<evidence type="ECO:0000313" key="8">
    <source>
        <dbReference type="EMBL" id="EAY07738.1"/>
    </source>
</evidence>
<dbReference type="GO" id="GO:0000815">
    <property type="term" value="C:ESCRT III complex"/>
    <property type="evidence" value="ECO:0000318"/>
    <property type="project" value="GO_Central"/>
</dbReference>
<dbReference type="GO" id="GO:0032511">
    <property type="term" value="P:late endosome to vacuole transport via multivesicular body sorting pathway"/>
    <property type="evidence" value="ECO:0000318"/>
    <property type="project" value="GO_Central"/>
</dbReference>
<dbReference type="GO" id="GO:0015031">
    <property type="term" value="P:protein transport"/>
    <property type="evidence" value="ECO:0007669"/>
    <property type="project" value="UniProtKB-KW"/>
</dbReference>
<dbReference type="Gene3D" id="6.10.140.1230">
    <property type="match status" value="1"/>
</dbReference>
<evidence type="ECO:0000256" key="3">
    <source>
        <dbReference type="ARBA" id="ARBA00022448"/>
    </source>
</evidence>
<evidence type="ECO:0000256" key="4">
    <source>
        <dbReference type="ARBA" id="ARBA00022753"/>
    </source>
</evidence>
<reference evidence="8" key="2">
    <citation type="journal article" date="2007" name="Science">
        <title>Draft genome sequence of the sexually transmitted pathogen Trichomonas vaginalis.</title>
        <authorList>
            <person name="Carlton J.M."/>
            <person name="Hirt R.P."/>
            <person name="Silva J.C."/>
            <person name="Delcher A.L."/>
            <person name="Schatz M."/>
            <person name="Zhao Q."/>
            <person name="Wortman J.R."/>
            <person name="Bidwell S.L."/>
            <person name="Alsmark U.C.M."/>
            <person name="Besteiro S."/>
            <person name="Sicheritz-Ponten T."/>
            <person name="Noel C.J."/>
            <person name="Dacks J.B."/>
            <person name="Foster P.G."/>
            <person name="Simillion C."/>
            <person name="Van de Peer Y."/>
            <person name="Miranda-Saavedra D."/>
            <person name="Barton G.J."/>
            <person name="Westrop G.D."/>
            <person name="Mueller S."/>
            <person name="Dessi D."/>
            <person name="Fiori P.L."/>
            <person name="Ren Q."/>
            <person name="Paulsen I."/>
            <person name="Zhang H."/>
            <person name="Bastida-Corcuera F.D."/>
            <person name="Simoes-Barbosa A."/>
            <person name="Brown M.T."/>
            <person name="Hayes R.D."/>
            <person name="Mukherjee M."/>
            <person name="Okumura C.Y."/>
            <person name="Schneider R."/>
            <person name="Smith A.J."/>
            <person name="Vanacova S."/>
            <person name="Villalvazo M."/>
            <person name="Haas B.J."/>
            <person name="Pertea M."/>
            <person name="Feldblyum T.V."/>
            <person name="Utterback T.R."/>
            <person name="Shu C.L."/>
            <person name="Osoegawa K."/>
            <person name="de Jong P.J."/>
            <person name="Hrdy I."/>
            <person name="Horvathova L."/>
            <person name="Zubacova Z."/>
            <person name="Dolezal P."/>
            <person name="Malik S.B."/>
            <person name="Logsdon J.M. Jr."/>
            <person name="Henze K."/>
            <person name="Gupta A."/>
            <person name="Wang C.C."/>
            <person name="Dunne R.L."/>
            <person name="Upcroft J.A."/>
            <person name="Upcroft P."/>
            <person name="White O."/>
            <person name="Salzberg S.L."/>
            <person name="Tang P."/>
            <person name="Chiu C.-H."/>
            <person name="Lee Y.-S."/>
            <person name="Embley T.M."/>
            <person name="Coombs G.H."/>
            <person name="Mottram J.C."/>
            <person name="Tachezy J."/>
            <person name="Fraser-Liggett C.M."/>
            <person name="Johnson P.J."/>
        </authorList>
    </citation>
    <scope>NUCLEOTIDE SEQUENCE [LARGE SCALE GENOMIC DNA]</scope>
    <source>
        <strain evidence="8">G3</strain>
    </source>
</reference>
<name>A2EI06_TRIV3</name>
<dbReference type="STRING" id="5722.A2EI06"/>
<evidence type="ECO:0000256" key="6">
    <source>
        <dbReference type="ARBA" id="ARBA00023136"/>
    </source>
</evidence>
<dbReference type="eggNOG" id="KOG2910">
    <property type="taxonomic scope" value="Eukaryota"/>
</dbReference>
<dbReference type="VEuPathDB" id="TrichDB:TVAGG3_0230330"/>
<keyword evidence="5" id="KW-0653">Protein transport</keyword>
<feature type="compositionally biased region" description="Basic and acidic residues" evidence="7">
    <location>
        <begin position="165"/>
        <end position="180"/>
    </location>
</feature>
<dbReference type="InterPro" id="IPR005024">
    <property type="entry name" value="Snf7_fam"/>
</dbReference>